<accession>A0A9Q1BML8</accession>
<dbReference type="EMBL" id="JAIZAY010000014">
    <property type="protein sequence ID" value="KAJ8029378.1"/>
    <property type="molecule type" value="Genomic_DNA"/>
</dbReference>
<dbReference type="Pfam" id="PF04970">
    <property type="entry name" value="LRAT"/>
    <property type="match status" value="1"/>
</dbReference>
<gene>
    <name evidence="3" type="ORF">HOLleu_28756</name>
</gene>
<dbReference type="InterPro" id="IPR007053">
    <property type="entry name" value="LRAT_dom"/>
</dbReference>
<feature type="transmembrane region" description="Helical" evidence="1">
    <location>
        <begin position="272"/>
        <end position="290"/>
    </location>
</feature>
<feature type="transmembrane region" description="Helical" evidence="1">
    <location>
        <begin position="346"/>
        <end position="367"/>
    </location>
</feature>
<organism evidence="3 4">
    <name type="scientific">Holothuria leucospilota</name>
    <name type="common">Black long sea cucumber</name>
    <name type="synonym">Mertensiothuria leucospilota</name>
    <dbReference type="NCBI Taxonomy" id="206669"/>
    <lineage>
        <taxon>Eukaryota</taxon>
        <taxon>Metazoa</taxon>
        <taxon>Echinodermata</taxon>
        <taxon>Eleutherozoa</taxon>
        <taxon>Echinozoa</taxon>
        <taxon>Holothuroidea</taxon>
        <taxon>Aspidochirotacea</taxon>
        <taxon>Aspidochirotida</taxon>
        <taxon>Holothuriidae</taxon>
        <taxon>Holothuria</taxon>
    </lineage>
</organism>
<evidence type="ECO:0000313" key="3">
    <source>
        <dbReference type="EMBL" id="KAJ8029378.1"/>
    </source>
</evidence>
<keyword evidence="1" id="KW-1133">Transmembrane helix</keyword>
<feature type="transmembrane region" description="Helical" evidence="1">
    <location>
        <begin position="319"/>
        <end position="340"/>
    </location>
</feature>
<keyword evidence="1" id="KW-0812">Transmembrane</keyword>
<evidence type="ECO:0000259" key="2">
    <source>
        <dbReference type="Pfam" id="PF04970"/>
    </source>
</evidence>
<dbReference type="AlphaFoldDB" id="A0A9Q1BML8"/>
<feature type="domain" description="LRAT" evidence="2">
    <location>
        <begin position="94"/>
        <end position="218"/>
    </location>
</feature>
<dbReference type="OrthoDB" id="6102890at2759"/>
<evidence type="ECO:0000256" key="1">
    <source>
        <dbReference type="SAM" id="Phobius"/>
    </source>
</evidence>
<reference evidence="3" key="1">
    <citation type="submission" date="2021-10" db="EMBL/GenBank/DDBJ databases">
        <title>Tropical sea cucumber genome reveals ecological adaptation and Cuvierian tubules defense mechanism.</title>
        <authorList>
            <person name="Chen T."/>
        </authorList>
    </citation>
    <scope>NUCLEOTIDE SEQUENCE</scope>
    <source>
        <strain evidence="3">Nanhai2018</strain>
        <tissue evidence="3">Muscle</tissue>
    </source>
</reference>
<name>A0A9Q1BML8_HOLLE</name>
<comment type="caution">
    <text evidence="3">The sequence shown here is derived from an EMBL/GenBank/DDBJ whole genome shotgun (WGS) entry which is preliminary data.</text>
</comment>
<dbReference type="Proteomes" id="UP001152320">
    <property type="component" value="Chromosome 14"/>
</dbReference>
<protein>
    <recommendedName>
        <fullName evidence="2">LRAT domain-containing protein</fullName>
    </recommendedName>
</protein>
<keyword evidence="4" id="KW-1185">Reference proteome</keyword>
<proteinExistence type="predicted"/>
<feature type="transmembrane region" description="Helical" evidence="1">
    <location>
        <begin position="437"/>
        <end position="456"/>
    </location>
</feature>
<dbReference type="Gene3D" id="3.90.1720.10">
    <property type="entry name" value="endopeptidase domain like (from Nostoc punctiforme)"/>
    <property type="match status" value="1"/>
</dbReference>
<keyword evidence="1" id="KW-0472">Membrane</keyword>
<sequence length="458" mass="52629">MANRNIRIQGECQCGNNDPSKFYIIRGEHELWGVCCKRRSCGAEYLIKAFVDQEETSIVVNNQRLYYNPPIWVALDPEFQVRLSHERVVNVADLKPGDHVGFRRWYFIWHHAIVVEAQAHPFRLVIDSWDGNCSRMKRMRREVQQDELERMYKFNYSDEIQRRNPPELVLARSESRLHPYGENAGCVRPWVLGETSEHYGFFNENCEHFATYCMTGRSYCNQSSWLWAKIKEAVKAFCGGVFKVTIREALFTMAPEALENMTQFVLGAGSQYLFEGIGLIGVVGAELYCFSQAHTKLKMRLQNGEISREVYHTELGKKLVEFLLVIVIAGGGGLVVAFFGTPLMEVVLAPVLVLVAKGASYLVTYALEDRCLGALARSWEWVGRKLDDIKNFLVDKFRQCVEWCKEAWQWIKNKVCEVTNYVCTKVEEVTKCVMETFAKPVAVVVSAICTFCSWMFGW</sequence>
<evidence type="ECO:0000313" key="4">
    <source>
        <dbReference type="Proteomes" id="UP001152320"/>
    </source>
</evidence>